<keyword evidence="3" id="KW-1185">Reference proteome</keyword>
<dbReference type="OrthoDB" id="7860738at2759"/>
<dbReference type="HOGENOM" id="CLU_1066606_0_0_1"/>
<feature type="region of interest" description="Disordered" evidence="1">
    <location>
        <begin position="59"/>
        <end position="115"/>
    </location>
</feature>
<dbReference type="EMBL" id="CH963846">
    <property type="protein sequence ID" value="EDW72270.2"/>
    <property type="molecule type" value="Genomic_DNA"/>
</dbReference>
<name>B4MJI1_DROWI</name>
<dbReference type="KEGG" id="dwi:6638369"/>
<evidence type="ECO:0000313" key="3">
    <source>
        <dbReference type="Proteomes" id="UP000007798"/>
    </source>
</evidence>
<feature type="non-terminal residue" evidence="2">
    <location>
        <position position="302"/>
    </location>
</feature>
<dbReference type="Proteomes" id="UP000007798">
    <property type="component" value="Unassembled WGS sequence"/>
</dbReference>
<sequence length="302" mass="33699">MAGLGMGPNTWPGPEGSCRRWYSKSGTVGTQLCPKKCFEPNDGICCDYQLVTPQLDAEDPMAGQKPAEQRKTVGVEGQQPTKEPQRASAAPGQPTEAPPPPTPPPESNLNKSELDYDGPIRTMVDVQGECCRRLPSELEGDTEKCPQTKPCCIPCRPLQTSLHMKEMAKYPRQKPTYKHSVTLDEDTMVGRVFPMKFRLRRKCTKCNDCGNDLYIRHPITDNNNLLLLSSCCSVEVYPQNKVDCMHRIPVATINGPLQRFSKKVIEEKSNFRLFALPKPEPPPKPEEKPKEAPPKGKNKKGK</sequence>
<dbReference type="STRING" id="7260.B4MJI1"/>
<protein>
    <submittedName>
        <fullName evidence="2">Uncharacterized protein</fullName>
    </submittedName>
</protein>
<organism evidence="2 3">
    <name type="scientific">Drosophila willistoni</name>
    <name type="common">Fruit fly</name>
    <dbReference type="NCBI Taxonomy" id="7260"/>
    <lineage>
        <taxon>Eukaryota</taxon>
        <taxon>Metazoa</taxon>
        <taxon>Ecdysozoa</taxon>
        <taxon>Arthropoda</taxon>
        <taxon>Hexapoda</taxon>
        <taxon>Insecta</taxon>
        <taxon>Pterygota</taxon>
        <taxon>Neoptera</taxon>
        <taxon>Endopterygota</taxon>
        <taxon>Diptera</taxon>
        <taxon>Brachycera</taxon>
        <taxon>Muscomorpha</taxon>
        <taxon>Ephydroidea</taxon>
        <taxon>Drosophilidae</taxon>
        <taxon>Drosophila</taxon>
        <taxon>Sophophora</taxon>
    </lineage>
</organism>
<evidence type="ECO:0000313" key="2">
    <source>
        <dbReference type="EMBL" id="EDW72270.2"/>
    </source>
</evidence>
<reference evidence="2 3" key="1">
    <citation type="journal article" date="2007" name="Nature">
        <title>Evolution of genes and genomes on the Drosophila phylogeny.</title>
        <authorList>
            <consortium name="Drosophila 12 Genomes Consortium"/>
            <person name="Clark A.G."/>
            <person name="Eisen M.B."/>
            <person name="Smith D.R."/>
            <person name="Bergman C.M."/>
            <person name="Oliver B."/>
            <person name="Markow T.A."/>
            <person name="Kaufman T.C."/>
            <person name="Kellis M."/>
            <person name="Gelbart W."/>
            <person name="Iyer V.N."/>
            <person name="Pollard D.A."/>
            <person name="Sackton T.B."/>
            <person name="Larracuente A.M."/>
            <person name="Singh N.D."/>
            <person name="Abad J.P."/>
            <person name="Abt D.N."/>
            <person name="Adryan B."/>
            <person name="Aguade M."/>
            <person name="Akashi H."/>
            <person name="Anderson W.W."/>
            <person name="Aquadro C.F."/>
            <person name="Ardell D.H."/>
            <person name="Arguello R."/>
            <person name="Artieri C.G."/>
            <person name="Barbash D.A."/>
            <person name="Barker D."/>
            <person name="Barsanti P."/>
            <person name="Batterham P."/>
            <person name="Batzoglou S."/>
            <person name="Begun D."/>
            <person name="Bhutkar A."/>
            <person name="Blanco E."/>
            <person name="Bosak S.A."/>
            <person name="Bradley R.K."/>
            <person name="Brand A.D."/>
            <person name="Brent M.R."/>
            <person name="Brooks A.N."/>
            <person name="Brown R.H."/>
            <person name="Butlin R.K."/>
            <person name="Caggese C."/>
            <person name="Calvi B.R."/>
            <person name="Bernardo de Carvalho A."/>
            <person name="Caspi A."/>
            <person name="Castrezana S."/>
            <person name="Celniker S.E."/>
            <person name="Chang J.L."/>
            <person name="Chapple C."/>
            <person name="Chatterji S."/>
            <person name="Chinwalla A."/>
            <person name="Civetta A."/>
            <person name="Clifton S.W."/>
            <person name="Comeron J.M."/>
            <person name="Costello J.C."/>
            <person name="Coyne J.A."/>
            <person name="Daub J."/>
            <person name="David R.G."/>
            <person name="Delcher A.L."/>
            <person name="Delehaunty K."/>
            <person name="Do C.B."/>
            <person name="Ebling H."/>
            <person name="Edwards K."/>
            <person name="Eickbush T."/>
            <person name="Evans J.D."/>
            <person name="Filipski A."/>
            <person name="Findeiss S."/>
            <person name="Freyhult E."/>
            <person name="Fulton L."/>
            <person name="Fulton R."/>
            <person name="Garcia A.C."/>
            <person name="Gardiner A."/>
            <person name="Garfield D.A."/>
            <person name="Garvin B.E."/>
            <person name="Gibson G."/>
            <person name="Gilbert D."/>
            <person name="Gnerre S."/>
            <person name="Godfrey J."/>
            <person name="Good R."/>
            <person name="Gotea V."/>
            <person name="Gravely B."/>
            <person name="Greenberg A.J."/>
            <person name="Griffiths-Jones S."/>
            <person name="Gross S."/>
            <person name="Guigo R."/>
            <person name="Gustafson E.A."/>
            <person name="Haerty W."/>
            <person name="Hahn M.W."/>
            <person name="Halligan D.L."/>
            <person name="Halpern A.L."/>
            <person name="Halter G.M."/>
            <person name="Han M.V."/>
            <person name="Heger A."/>
            <person name="Hillier L."/>
            <person name="Hinrichs A.S."/>
            <person name="Holmes I."/>
            <person name="Hoskins R.A."/>
            <person name="Hubisz M.J."/>
            <person name="Hultmark D."/>
            <person name="Huntley M.A."/>
            <person name="Jaffe D.B."/>
            <person name="Jagadeeshan S."/>
            <person name="Jeck W.R."/>
            <person name="Johnson J."/>
            <person name="Jones C.D."/>
            <person name="Jordan W.C."/>
            <person name="Karpen G.H."/>
            <person name="Kataoka E."/>
            <person name="Keightley P.D."/>
            <person name="Kheradpour P."/>
            <person name="Kirkness E.F."/>
            <person name="Koerich L.B."/>
            <person name="Kristiansen K."/>
            <person name="Kudrna D."/>
            <person name="Kulathinal R.J."/>
            <person name="Kumar S."/>
            <person name="Kwok R."/>
            <person name="Lander E."/>
            <person name="Langley C.H."/>
            <person name="Lapoint R."/>
            <person name="Lazzaro B.P."/>
            <person name="Lee S.J."/>
            <person name="Levesque L."/>
            <person name="Li R."/>
            <person name="Lin C.F."/>
            <person name="Lin M.F."/>
            <person name="Lindblad-Toh K."/>
            <person name="Llopart A."/>
            <person name="Long M."/>
            <person name="Low L."/>
            <person name="Lozovsky E."/>
            <person name="Lu J."/>
            <person name="Luo M."/>
            <person name="Machado C.A."/>
            <person name="Makalowski W."/>
            <person name="Marzo M."/>
            <person name="Matsuda M."/>
            <person name="Matzkin L."/>
            <person name="McAllister B."/>
            <person name="McBride C.S."/>
            <person name="McKernan B."/>
            <person name="McKernan K."/>
            <person name="Mendez-Lago M."/>
            <person name="Minx P."/>
            <person name="Mollenhauer M.U."/>
            <person name="Montooth K."/>
            <person name="Mount S.M."/>
            <person name="Mu X."/>
            <person name="Myers E."/>
            <person name="Negre B."/>
            <person name="Newfeld S."/>
            <person name="Nielsen R."/>
            <person name="Noor M.A."/>
            <person name="O'Grady P."/>
            <person name="Pachter L."/>
            <person name="Papaceit M."/>
            <person name="Parisi M.J."/>
            <person name="Parisi M."/>
            <person name="Parts L."/>
            <person name="Pedersen J.S."/>
            <person name="Pesole G."/>
            <person name="Phillippy A.M."/>
            <person name="Ponting C.P."/>
            <person name="Pop M."/>
            <person name="Porcelli D."/>
            <person name="Powell J.R."/>
            <person name="Prohaska S."/>
            <person name="Pruitt K."/>
            <person name="Puig M."/>
            <person name="Quesneville H."/>
            <person name="Ram K.R."/>
            <person name="Rand D."/>
            <person name="Rasmussen M.D."/>
            <person name="Reed L.K."/>
            <person name="Reenan R."/>
            <person name="Reily A."/>
            <person name="Remington K.A."/>
            <person name="Rieger T.T."/>
            <person name="Ritchie M.G."/>
            <person name="Robin C."/>
            <person name="Rogers Y.H."/>
            <person name="Rohde C."/>
            <person name="Rozas J."/>
            <person name="Rubenfield M.J."/>
            <person name="Ruiz A."/>
            <person name="Russo S."/>
            <person name="Salzberg S.L."/>
            <person name="Sanchez-Gracia A."/>
            <person name="Saranga D.J."/>
            <person name="Sato H."/>
            <person name="Schaeffer S.W."/>
            <person name="Schatz M.C."/>
            <person name="Schlenke T."/>
            <person name="Schwartz R."/>
            <person name="Segarra C."/>
            <person name="Singh R.S."/>
            <person name="Sirot L."/>
            <person name="Sirota M."/>
            <person name="Sisneros N.B."/>
            <person name="Smith C.D."/>
            <person name="Smith T.F."/>
            <person name="Spieth J."/>
            <person name="Stage D.E."/>
            <person name="Stark A."/>
            <person name="Stephan W."/>
            <person name="Strausberg R.L."/>
            <person name="Strempel S."/>
            <person name="Sturgill D."/>
            <person name="Sutton G."/>
            <person name="Sutton G.G."/>
            <person name="Tao W."/>
            <person name="Teichmann S."/>
            <person name="Tobari Y.N."/>
            <person name="Tomimura Y."/>
            <person name="Tsolas J.M."/>
            <person name="Valente V.L."/>
            <person name="Venter E."/>
            <person name="Venter J.C."/>
            <person name="Vicario S."/>
            <person name="Vieira F.G."/>
            <person name="Vilella A.J."/>
            <person name="Villasante A."/>
            <person name="Walenz B."/>
            <person name="Wang J."/>
            <person name="Wasserman M."/>
            <person name="Watts T."/>
            <person name="Wilson D."/>
            <person name="Wilson R.K."/>
            <person name="Wing R.A."/>
            <person name="Wolfner M.F."/>
            <person name="Wong A."/>
            <person name="Wong G.K."/>
            <person name="Wu C.I."/>
            <person name="Wu G."/>
            <person name="Yamamoto D."/>
            <person name="Yang H.P."/>
            <person name="Yang S.P."/>
            <person name="Yorke J.A."/>
            <person name="Yoshida K."/>
            <person name="Zdobnov E."/>
            <person name="Zhang P."/>
            <person name="Zhang Y."/>
            <person name="Zimin A.V."/>
            <person name="Baldwin J."/>
            <person name="Abdouelleil A."/>
            <person name="Abdulkadir J."/>
            <person name="Abebe A."/>
            <person name="Abera B."/>
            <person name="Abreu J."/>
            <person name="Acer S.C."/>
            <person name="Aftuck L."/>
            <person name="Alexander A."/>
            <person name="An P."/>
            <person name="Anderson E."/>
            <person name="Anderson S."/>
            <person name="Arachi H."/>
            <person name="Azer M."/>
            <person name="Bachantsang P."/>
            <person name="Barry A."/>
            <person name="Bayul T."/>
            <person name="Berlin A."/>
            <person name="Bessette D."/>
            <person name="Bloom T."/>
            <person name="Blye J."/>
            <person name="Boguslavskiy L."/>
            <person name="Bonnet C."/>
            <person name="Boukhgalter B."/>
            <person name="Bourzgui I."/>
            <person name="Brown A."/>
            <person name="Cahill P."/>
            <person name="Channer S."/>
            <person name="Cheshatsang Y."/>
            <person name="Chuda L."/>
            <person name="Citroen M."/>
            <person name="Collymore A."/>
            <person name="Cooke P."/>
            <person name="Costello M."/>
            <person name="D'Aco K."/>
            <person name="Daza R."/>
            <person name="De Haan G."/>
            <person name="DeGray S."/>
            <person name="DeMaso C."/>
            <person name="Dhargay N."/>
            <person name="Dooley K."/>
            <person name="Dooley E."/>
            <person name="Doricent M."/>
            <person name="Dorje P."/>
            <person name="Dorjee K."/>
            <person name="Dupes A."/>
            <person name="Elong R."/>
            <person name="Falk J."/>
            <person name="Farina A."/>
            <person name="Faro S."/>
            <person name="Ferguson D."/>
            <person name="Fisher S."/>
            <person name="Foley C.D."/>
            <person name="Franke A."/>
            <person name="Friedrich D."/>
            <person name="Gadbois L."/>
            <person name="Gearin G."/>
            <person name="Gearin C.R."/>
            <person name="Giannoukos G."/>
            <person name="Goode T."/>
            <person name="Graham J."/>
            <person name="Grandbois E."/>
            <person name="Grewal S."/>
            <person name="Gyaltsen K."/>
            <person name="Hafez N."/>
            <person name="Hagos B."/>
            <person name="Hall J."/>
            <person name="Henson C."/>
            <person name="Hollinger A."/>
            <person name="Honan T."/>
            <person name="Huard M.D."/>
            <person name="Hughes L."/>
            <person name="Hurhula B."/>
            <person name="Husby M.E."/>
            <person name="Kamat A."/>
            <person name="Kanga B."/>
            <person name="Kashin S."/>
            <person name="Khazanovich D."/>
            <person name="Kisner P."/>
            <person name="Lance K."/>
            <person name="Lara M."/>
            <person name="Lee W."/>
            <person name="Lennon N."/>
            <person name="Letendre F."/>
            <person name="LeVine R."/>
            <person name="Lipovsky A."/>
            <person name="Liu X."/>
            <person name="Liu J."/>
            <person name="Liu S."/>
            <person name="Lokyitsang T."/>
            <person name="Lokyitsang Y."/>
            <person name="Lubonja R."/>
            <person name="Lui A."/>
            <person name="MacDonald P."/>
            <person name="Magnisalis V."/>
            <person name="Maru K."/>
            <person name="Matthews C."/>
            <person name="McCusker W."/>
            <person name="McDonough S."/>
            <person name="Mehta T."/>
            <person name="Meldrim J."/>
            <person name="Meneus L."/>
            <person name="Mihai O."/>
            <person name="Mihalev A."/>
            <person name="Mihova T."/>
            <person name="Mittelman R."/>
            <person name="Mlenga V."/>
            <person name="Montmayeur A."/>
            <person name="Mulrain L."/>
            <person name="Navidi A."/>
            <person name="Naylor J."/>
            <person name="Negash T."/>
            <person name="Nguyen T."/>
            <person name="Nguyen N."/>
            <person name="Nicol R."/>
            <person name="Norbu C."/>
            <person name="Norbu N."/>
            <person name="Novod N."/>
            <person name="O'Neill B."/>
            <person name="Osman S."/>
            <person name="Markiewicz E."/>
            <person name="Oyono O.L."/>
            <person name="Patti C."/>
            <person name="Phunkhang P."/>
            <person name="Pierre F."/>
            <person name="Priest M."/>
            <person name="Raghuraman S."/>
            <person name="Rege F."/>
            <person name="Reyes R."/>
            <person name="Rise C."/>
            <person name="Rogov P."/>
            <person name="Ross K."/>
            <person name="Ryan E."/>
            <person name="Settipalli S."/>
            <person name="Shea T."/>
            <person name="Sherpa N."/>
            <person name="Shi L."/>
            <person name="Shih D."/>
            <person name="Sparrow T."/>
            <person name="Spaulding J."/>
            <person name="Stalker J."/>
            <person name="Stange-Thomann N."/>
            <person name="Stavropoulos S."/>
            <person name="Stone C."/>
            <person name="Strader C."/>
            <person name="Tesfaye S."/>
            <person name="Thomson T."/>
            <person name="Thoulutsang Y."/>
            <person name="Thoulutsang D."/>
            <person name="Topham K."/>
            <person name="Topping I."/>
            <person name="Tsamla T."/>
            <person name="Vassiliev H."/>
            <person name="Vo A."/>
            <person name="Wangchuk T."/>
            <person name="Wangdi T."/>
            <person name="Weiand M."/>
            <person name="Wilkinson J."/>
            <person name="Wilson A."/>
            <person name="Yadav S."/>
            <person name="Young G."/>
            <person name="Yu Q."/>
            <person name="Zembek L."/>
            <person name="Zhong D."/>
            <person name="Zimmer A."/>
            <person name="Zwirko Z."/>
            <person name="Jaffe D.B."/>
            <person name="Alvarez P."/>
            <person name="Brockman W."/>
            <person name="Butler J."/>
            <person name="Chin C."/>
            <person name="Gnerre S."/>
            <person name="Grabherr M."/>
            <person name="Kleber M."/>
            <person name="Mauceli E."/>
            <person name="MacCallum I."/>
        </authorList>
    </citation>
    <scope>NUCLEOTIDE SEQUENCE [LARGE SCALE GENOMIC DNA]</scope>
    <source>
        <strain evidence="3">Tucson 14030-0811.24</strain>
    </source>
</reference>
<feature type="region of interest" description="Disordered" evidence="1">
    <location>
        <begin position="272"/>
        <end position="302"/>
    </location>
</feature>
<accession>B4MJI1</accession>
<proteinExistence type="predicted"/>
<feature type="compositionally biased region" description="Pro residues" evidence="1">
    <location>
        <begin position="96"/>
        <end position="106"/>
    </location>
</feature>
<evidence type="ECO:0000256" key="1">
    <source>
        <dbReference type="SAM" id="MobiDB-lite"/>
    </source>
</evidence>
<dbReference type="InParanoid" id="B4MJI1"/>
<dbReference type="AlphaFoldDB" id="B4MJI1"/>
<gene>
    <name evidence="2" type="primary">Dwil\GK20835</name>
    <name evidence="2" type="ORF">Dwil_GK20835</name>
</gene>
<feature type="compositionally biased region" description="Basic and acidic residues" evidence="1">
    <location>
        <begin position="281"/>
        <end position="294"/>
    </location>
</feature>